<dbReference type="PANTHER" id="PTHR43537:SF24">
    <property type="entry name" value="GLUCONATE OPERON TRANSCRIPTIONAL REPRESSOR"/>
    <property type="match status" value="1"/>
</dbReference>
<dbReference type="GO" id="GO:0003700">
    <property type="term" value="F:DNA-binding transcription factor activity"/>
    <property type="evidence" value="ECO:0007669"/>
    <property type="project" value="InterPro"/>
</dbReference>
<feature type="domain" description="HTH gntR-type" evidence="4">
    <location>
        <begin position="14"/>
        <end position="81"/>
    </location>
</feature>
<dbReference type="InterPro" id="IPR036388">
    <property type="entry name" value="WH-like_DNA-bd_sf"/>
</dbReference>
<dbReference type="PRINTS" id="PR00035">
    <property type="entry name" value="HTHGNTR"/>
</dbReference>
<gene>
    <name evidence="5" type="ORF">HIJ39_10185</name>
</gene>
<dbReference type="SMART" id="SM00345">
    <property type="entry name" value="HTH_GNTR"/>
    <property type="match status" value="1"/>
</dbReference>
<sequence>MESGDPFLTPVTVTTTAEEVYRRLKHAITDGDLSPGTRLVEAALAKQLGVSRTPVREALQRLSQDGLAASDGSRGLIVARLSIENIAHAYVLRETLEGLAARLAASHQRPDLLEDLSQSLRHMEHDAVDAAAFDAAHSRFHDTIAEMSGNPYLIQALKNLEGFRTRMVTLDWVARNRVRISVPEHRLIFEAIEMRDSELAEHYARLHVSKTREGLMKRLGSPALDD</sequence>
<evidence type="ECO:0000256" key="2">
    <source>
        <dbReference type="ARBA" id="ARBA00023125"/>
    </source>
</evidence>
<dbReference type="SMART" id="SM00895">
    <property type="entry name" value="FCD"/>
    <property type="match status" value="1"/>
</dbReference>
<dbReference type="AlphaFoldDB" id="A0A7Y0L4C8"/>
<dbReference type="Pfam" id="PF07729">
    <property type="entry name" value="FCD"/>
    <property type="match status" value="1"/>
</dbReference>
<name>A0A7Y0L4C8_9FIRM</name>
<keyword evidence="1" id="KW-0805">Transcription regulation</keyword>
<dbReference type="PROSITE" id="PS50949">
    <property type="entry name" value="HTH_GNTR"/>
    <property type="match status" value="1"/>
</dbReference>
<dbReference type="SUPFAM" id="SSF48008">
    <property type="entry name" value="GntR ligand-binding domain-like"/>
    <property type="match status" value="1"/>
</dbReference>
<dbReference type="EMBL" id="JABBVZ010000029">
    <property type="protein sequence ID" value="NMP22717.1"/>
    <property type="molecule type" value="Genomic_DNA"/>
</dbReference>
<dbReference type="CDD" id="cd07377">
    <property type="entry name" value="WHTH_GntR"/>
    <property type="match status" value="1"/>
</dbReference>
<keyword evidence="3" id="KW-0804">Transcription</keyword>
<dbReference type="InterPro" id="IPR011711">
    <property type="entry name" value="GntR_C"/>
</dbReference>
<dbReference type="Gene3D" id="1.20.120.530">
    <property type="entry name" value="GntR ligand-binding domain-like"/>
    <property type="match status" value="1"/>
</dbReference>
<dbReference type="GO" id="GO:0003677">
    <property type="term" value="F:DNA binding"/>
    <property type="evidence" value="ECO:0007669"/>
    <property type="project" value="UniProtKB-KW"/>
</dbReference>
<keyword evidence="2" id="KW-0238">DNA-binding</keyword>
<proteinExistence type="predicted"/>
<evidence type="ECO:0000256" key="1">
    <source>
        <dbReference type="ARBA" id="ARBA00023015"/>
    </source>
</evidence>
<dbReference type="PANTHER" id="PTHR43537">
    <property type="entry name" value="TRANSCRIPTIONAL REGULATOR, GNTR FAMILY"/>
    <property type="match status" value="1"/>
</dbReference>
<evidence type="ECO:0000259" key="4">
    <source>
        <dbReference type="PROSITE" id="PS50949"/>
    </source>
</evidence>
<dbReference type="InterPro" id="IPR000524">
    <property type="entry name" value="Tscrpt_reg_HTH_GntR"/>
</dbReference>
<reference evidence="5 6" key="1">
    <citation type="submission" date="2020-04" db="EMBL/GenBank/DDBJ databases">
        <authorList>
            <person name="Zhang R."/>
            <person name="Schippers A."/>
        </authorList>
    </citation>
    <scope>NUCLEOTIDE SEQUENCE [LARGE SCALE GENOMIC DNA]</scope>
    <source>
        <strain evidence="5 6">DSM 109850</strain>
    </source>
</reference>
<evidence type="ECO:0000313" key="6">
    <source>
        <dbReference type="Proteomes" id="UP000533476"/>
    </source>
</evidence>
<dbReference type="Pfam" id="PF00392">
    <property type="entry name" value="GntR"/>
    <property type="match status" value="1"/>
</dbReference>
<dbReference type="Gene3D" id="1.10.10.10">
    <property type="entry name" value="Winged helix-like DNA-binding domain superfamily/Winged helix DNA-binding domain"/>
    <property type="match status" value="1"/>
</dbReference>
<keyword evidence="6" id="KW-1185">Reference proteome</keyword>
<comment type="caution">
    <text evidence="5">The sequence shown here is derived from an EMBL/GenBank/DDBJ whole genome shotgun (WGS) entry which is preliminary data.</text>
</comment>
<accession>A0A7Y0L4C8</accession>
<organism evidence="5 6">
    <name type="scientific">Sulfobacillus harzensis</name>
    <dbReference type="NCBI Taxonomy" id="2729629"/>
    <lineage>
        <taxon>Bacteria</taxon>
        <taxon>Bacillati</taxon>
        <taxon>Bacillota</taxon>
        <taxon>Clostridia</taxon>
        <taxon>Eubacteriales</taxon>
        <taxon>Clostridiales Family XVII. Incertae Sedis</taxon>
        <taxon>Sulfobacillus</taxon>
    </lineage>
</organism>
<dbReference type="SUPFAM" id="SSF46785">
    <property type="entry name" value="Winged helix' DNA-binding domain"/>
    <property type="match status" value="1"/>
</dbReference>
<evidence type="ECO:0000313" key="5">
    <source>
        <dbReference type="EMBL" id="NMP22717.1"/>
    </source>
</evidence>
<dbReference type="InterPro" id="IPR008920">
    <property type="entry name" value="TF_FadR/GntR_C"/>
</dbReference>
<dbReference type="Proteomes" id="UP000533476">
    <property type="component" value="Unassembled WGS sequence"/>
</dbReference>
<dbReference type="InterPro" id="IPR036390">
    <property type="entry name" value="WH_DNA-bd_sf"/>
</dbReference>
<dbReference type="RefSeq" id="WP_169099287.1">
    <property type="nucleotide sequence ID" value="NZ_JABBVZ010000029.1"/>
</dbReference>
<protein>
    <submittedName>
        <fullName evidence="5">GntR family transcriptional regulator</fullName>
    </submittedName>
</protein>
<evidence type="ECO:0000256" key="3">
    <source>
        <dbReference type="ARBA" id="ARBA00023163"/>
    </source>
</evidence>